<keyword evidence="13" id="KW-0862">Zinc</keyword>
<dbReference type="PANTHER" id="PTHR48153:SF4">
    <property type="entry name" value="UBIQUITIN CARBOXYL-TERMINAL HYDROLASE MUG105"/>
    <property type="match status" value="1"/>
</dbReference>
<evidence type="ECO:0000256" key="7">
    <source>
        <dbReference type="ARBA" id="ARBA00021993"/>
    </source>
</evidence>
<keyword evidence="14" id="KW-0007">Acetylation</keyword>
<evidence type="ECO:0000256" key="12">
    <source>
        <dbReference type="ARBA" id="ARBA00022801"/>
    </source>
</evidence>
<dbReference type="SMART" id="SM00355">
    <property type="entry name" value="ZnF_C2H2"/>
    <property type="match status" value="4"/>
</dbReference>
<keyword evidence="10" id="KW-0677">Repeat</keyword>
<feature type="domain" description="C2H2-type" evidence="19">
    <location>
        <begin position="158"/>
        <end position="181"/>
    </location>
</feature>
<dbReference type="Pfam" id="PF07910">
    <property type="entry name" value="Peptidase_C78"/>
    <property type="match status" value="1"/>
</dbReference>
<dbReference type="OrthoDB" id="288987at2759"/>
<dbReference type="GO" id="GO:0005737">
    <property type="term" value="C:cytoplasm"/>
    <property type="evidence" value="ECO:0007669"/>
    <property type="project" value="UniProtKB-SubCell"/>
</dbReference>
<keyword evidence="9" id="KW-0479">Metal-binding</keyword>
<dbReference type="GO" id="GO:0005634">
    <property type="term" value="C:nucleus"/>
    <property type="evidence" value="ECO:0007669"/>
    <property type="project" value="UniProtKB-SubCell"/>
</dbReference>
<evidence type="ECO:0000256" key="11">
    <source>
        <dbReference type="ARBA" id="ARBA00022771"/>
    </source>
</evidence>
<accession>A0A9P0CHF3</accession>
<dbReference type="GO" id="GO:0004843">
    <property type="term" value="F:cysteine-type deubiquitinase activity"/>
    <property type="evidence" value="ECO:0007669"/>
    <property type="project" value="UniProtKB-EC"/>
</dbReference>
<comment type="catalytic activity">
    <reaction evidence="1">
        <text>Thiol-dependent hydrolysis of ester, thioester, amide, peptide and isopeptide bonds formed by the C-terminal Gly of ubiquitin (a 76-residue protein attached to proteins as an intracellular targeting signal).</text>
        <dbReference type="EC" id="3.4.19.12"/>
    </reaction>
</comment>
<evidence type="ECO:0000256" key="9">
    <source>
        <dbReference type="ARBA" id="ARBA00022723"/>
    </source>
</evidence>
<dbReference type="Gene3D" id="3.30.160.60">
    <property type="entry name" value="Classic Zinc Finger"/>
    <property type="match status" value="1"/>
</dbReference>
<evidence type="ECO:0000256" key="13">
    <source>
        <dbReference type="ARBA" id="ARBA00022833"/>
    </source>
</evidence>
<dbReference type="GO" id="GO:0008270">
    <property type="term" value="F:zinc ion binding"/>
    <property type="evidence" value="ECO:0007669"/>
    <property type="project" value="UniProtKB-KW"/>
</dbReference>
<dbReference type="Gene3D" id="3.90.70.130">
    <property type="match status" value="1"/>
</dbReference>
<dbReference type="InterPro" id="IPR012462">
    <property type="entry name" value="UFSP1/2_DUB_cat"/>
</dbReference>
<feature type="domain" description="C2H2-type" evidence="19">
    <location>
        <begin position="205"/>
        <end position="228"/>
    </location>
</feature>
<keyword evidence="12" id="KW-0378">Hydrolase</keyword>
<evidence type="ECO:0000256" key="17">
    <source>
        <dbReference type="ARBA" id="ARBA00031481"/>
    </source>
</evidence>
<dbReference type="GO" id="GO:0071567">
    <property type="term" value="F:deUFMylase activity"/>
    <property type="evidence" value="ECO:0007669"/>
    <property type="project" value="UniProtKB-ARBA"/>
</dbReference>
<dbReference type="PANTHER" id="PTHR48153">
    <property type="entry name" value="UFM1-SPECIFIC PROTEASE 2"/>
    <property type="match status" value="1"/>
</dbReference>
<evidence type="ECO:0000256" key="6">
    <source>
        <dbReference type="ARBA" id="ARBA00012759"/>
    </source>
</evidence>
<evidence type="ECO:0000256" key="16">
    <source>
        <dbReference type="ARBA" id="ARBA00029662"/>
    </source>
</evidence>
<feature type="domain" description="C2H2-type" evidence="19">
    <location>
        <begin position="39"/>
        <end position="62"/>
    </location>
</feature>
<dbReference type="AlphaFoldDB" id="A0A9P0CHF3"/>
<evidence type="ECO:0000256" key="1">
    <source>
        <dbReference type="ARBA" id="ARBA00000707"/>
    </source>
</evidence>
<comment type="subcellular location">
    <subcellularLocation>
        <location evidence="3">Cytoplasm</location>
    </subcellularLocation>
    <subcellularLocation>
        <location evidence="2">Nucleus</location>
    </subcellularLocation>
</comment>
<keyword evidence="8" id="KW-0963">Cytoplasm</keyword>
<reference evidence="20" key="1">
    <citation type="submission" date="2022-01" db="EMBL/GenBank/DDBJ databases">
        <authorList>
            <person name="King R."/>
        </authorList>
    </citation>
    <scope>NUCLEOTIDE SEQUENCE</scope>
</reference>
<comment type="similarity">
    <text evidence="4">Belongs to the peptidase C78 family. ZUFSP subfamily.</text>
</comment>
<evidence type="ECO:0000256" key="4">
    <source>
        <dbReference type="ARBA" id="ARBA00010469"/>
    </source>
</evidence>
<dbReference type="EC" id="3.4.19.12" evidence="6"/>
<evidence type="ECO:0000256" key="3">
    <source>
        <dbReference type="ARBA" id="ARBA00004496"/>
    </source>
</evidence>
<comment type="function">
    <text evidence="18">Deubiquitinase with endodeubiquitinase activity that specifically interacts with and cleaves 'Lys-63'-linked long polyubiquitin chains. Shows only weak activity against 'Lys-11' and 'Lys-48'-linked chains. Plays an important role in genome stability pathways, functioning to prevent spontaneous DNA damage and also promote cellular survival in response to exogenous DNA damage. Modulates the ubiquitination status of replication protein A (RPA) complex proteins in response to replication stress.</text>
</comment>
<dbReference type="Proteomes" id="UP001153636">
    <property type="component" value="Chromosome 10"/>
</dbReference>
<evidence type="ECO:0000256" key="15">
    <source>
        <dbReference type="ARBA" id="ARBA00023242"/>
    </source>
</evidence>
<evidence type="ECO:0000256" key="8">
    <source>
        <dbReference type="ARBA" id="ARBA00022490"/>
    </source>
</evidence>
<gene>
    <name evidence="20" type="ORF">PSYICH_LOCUS1594</name>
</gene>
<protein>
    <recommendedName>
        <fullName evidence="7">Zinc finger-containing ubiquitin peptidase 1</fullName>
        <ecNumber evidence="6">3.4.19.12</ecNumber>
    </recommendedName>
    <alternativeName>
        <fullName evidence="17">Lys-63-specific deubiquitinase ZUFSP</fullName>
    </alternativeName>
    <alternativeName>
        <fullName evidence="16">Zinc finger with UFM1-specific peptidase domain protein</fullName>
    </alternativeName>
</protein>
<evidence type="ECO:0000313" key="20">
    <source>
        <dbReference type="EMBL" id="CAH1100123.1"/>
    </source>
</evidence>
<name>A0A9P0CHF3_9CUCU</name>
<organism evidence="20 21">
    <name type="scientific">Psylliodes chrysocephalus</name>
    <dbReference type="NCBI Taxonomy" id="3402493"/>
    <lineage>
        <taxon>Eukaryota</taxon>
        <taxon>Metazoa</taxon>
        <taxon>Ecdysozoa</taxon>
        <taxon>Arthropoda</taxon>
        <taxon>Hexapoda</taxon>
        <taxon>Insecta</taxon>
        <taxon>Pterygota</taxon>
        <taxon>Neoptera</taxon>
        <taxon>Endopterygota</taxon>
        <taxon>Coleoptera</taxon>
        <taxon>Polyphaga</taxon>
        <taxon>Cucujiformia</taxon>
        <taxon>Chrysomeloidea</taxon>
        <taxon>Chrysomelidae</taxon>
        <taxon>Galerucinae</taxon>
        <taxon>Alticini</taxon>
        <taxon>Psylliodes</taxon>
    </lineage>
</organism>
<sequence>MASFNEADFSHCCEICGLEGLTEEEFRIHTHTAHIEGSGICPFCGLSAASSAELILHVNQAHLDFLTPESEPNISFIDDPSPSEFNGIHVENHWKTDSYSSRNASSYSGSIIKSNININPNSKVNGGGELSPSISSHSQGSPLRTNLELKLKNSQSTFQCPMCTYTSLNPNVLEEHVNRSHFDLISPSVGDSITTTTTTTTSEMYVCPLCTKKSDSAADLELHVNIEHRDILSPASPSTQNCPVCGILLDGDINSEKAARHVESHFPATSPQPADRAALREREQREFEMLRAQYGMDNQGNFKEQSVTNMQRAVYAGEMSVSDYYERTLDLRAAESCGIDDGSSVTRSIVPRVRAISNNATNVVRTLLCTCVDHYASSYGDRGWGCGYRNTQMLISSLLTHTGYNEKLYAIWKEQKPPRSSVPSISRIQGIIEQAWSQGFDIQGAEQLGSRLVNTRKWIGATEVVTLLSFLRIKCQLVDFHKPTGSSGTHPELFAWVHRYFDSSVGGEFTPPLYLQHQGHSRTIMGIEVNRDGSLTLLVLDPSHSPQQMAQLGDTNSASALRLLRKNEASMKARQYQIVAVVGMNESEQQFQQSKILRGLRIPQDR</sequence>
<evidence type="ECO:0000256" key="2">
    <source>
        <dbReference type="ARBA" id="ARBA00004123"/>
    </source>
</evidence>
<evidence type="ECO:0000259" key="19">
    <source>
        <dbReference type="SMART" id="SM00355"/>
    </source>
</evidence>
<comment type="subunit">
    <text evidence="5">Interacts with RPA1 and RPA2.</text>
</comment>
<dbReference type="FunFam" id="3.90.70.130:FF:000002">
    <property type="entry name" value="Zinc finger containing ubiquitin peptidase 1"/>
    <property type="match status" value="1"/>
</dbReference>
<feature type="domain" description="C2H2-type" evidence="19">
    <location>
        <begin position="11"/>
        <end position="34"/>
    </location>
</feature>
<dbReference type="InterPro" id="IPR013087">
    <property type="entry name" value="Znf_C2H2_type"/>
</dbReference>
<evidence type="ECO:0000256" key="5">
    <source>
        <dbReference type="ARBA" id="ARBA00011274"/>
    </source>
</evidence>
<keyword evidence="15" id="KW-0539">Nucleus</keyword>
<keyword evidence="11" id="KW-0863">Zinc-finger</keyword>
<keyword evidence="21" id="KW-1185">Reference proteome</keyword>
<evidence type="ECO:0000256" key="14">
    <source>
        <dbReference type="ARBA" id="ARBA00022990"/>
    </source>
</evidence>
<proteinExistence type="inferred from homology"/>
<evidence type="ECO:0000256" key="18">
    <source>
        <dbReference type="ARBA" id="ARBA00045669"/>
    </source>
</evidence>
<dbReference type="EMBL" id="OV651822">
    <property type="protein sequence ID" value="CAH1100123.1"/>
    <property type="molecule type" value="Genomic_DNA"/>
</dbReference>
<evidence type="ECO:0000256" key="10">
    <source>
        <dbReference type="ARBA" id="ARBA00022737"/>
    </source>
</evidence>
<evidence type="ECO:0000313" key="21">
    <source>
        <dbReference type="Proteomes" id="UP001153636"/>
    </source>
</evidence>